<dbReference type="RefSeq" id="WP_021475076.1">
    <property type="nucleotide sequence ID" value="NZ_AVPH01000014.1"/>
</dbReference>
<keyword evidence="2" id="KW-1185">Reference proteome</keyword>
<dbReference type="SUPFAM" id="SSF55729">
    <property type="entry name" value="Acyl-CoA N-acyltransferases (Nat)"/>
    <property type="match status" value="1"/>
</dbReference>
<proteinExistence type="predicted"/>
<gene>
    <name evidence="1" type="ORF">O166_18920</name>
</gene>
<name>A0ABN0NCF9_9NEIS</name>
<protein>
    <recommendedName>
        <fullName evidence="3">GNAT family N-acetyltransferase</fullName>
    </recommendedName>
</protein>
<evidence type="ECO:0000313" key="2">
    <source>
        <dbReference type="Proteomes" id="UP000016426"/>
    </source>
</evidence>
<dbReference type="EMBL" id="AVPH01000014">
    <property type="protein sequence ID" value="ERE20290.1"/>
    <property type="molecule type" value="Genomic_DNA"/>
</dbReference>
<accession>A0ABN0NCF9</accession>
<feature type="non-terminal residue" evidence="1">
    <location>
        <position position="81"/>
    </location>
</feature>
<dbReference type="Gene3D" id="3.40.630.30">
    <property type="match status" value="1"/>
</dbReference>
<reference evidence="1 2" key="1">
    <citation type="journal article" date="2013" name="Genome Announc.">
        <title>Genome Sequence of the Pigment-Producing Bacterium Pseudogulbenkiania ferrooxidans, Isolated from Loktak Lake.</title>
        <authorList>
            <person name="Puranik S."/>
            <person name="Talkal R."/>
            <person name="Qureshi A."/>
            <person name="Khardenavis A."/>
            <person name="Kapley A."/>
            <person name="Purohit H.J."/>
        </authorList>
    </citation>
    <scope>NUCLEOTIDE SEQUENCE [LARGE SCALE GENOMIC DNA]</scope>
    <source>
        <strain evidence="1 2">EGD-HP2</strain>
    </source>
</reference>
<evidence type="ECO:0000313" key="1">
    <source>
        <dbReference type="EMBL" id="ERE20290.1"/>
    </source>
</evidence>
<evidence type="ECO:0008006" key="3">
    <source>
        <dbReference type="Google" id="ProtNLM"/>
    </source>
</evidence>
<dbReference type="InterPro" id="IPR016181">
    <property type="entry name" value="Acyl_CoA_acyltransferase"/>
</dbReference>
<comment type="caution">
    <text evidence="1">The sequence shown here is derived from an EMBL/GenBank/DDBJ whole genome shotgun (WGS) entry which is preliminary data.</text>
</comment>
<organism evidence="1 2">
    <name type="scientific">Pseudogulbenkiania ferrooxidans EGD-HP2</name>
    <dbReference type="NCBI Taxonomy" id="1388764"/>
    <lineage>
        <taxon>Bacteria</taxon>
        <taxon>Pseudomonadati</taxon>
        <taxon>Pseudomonadota</taxon>
        <taxon>Betaproteobacteria</taxon>
        <taxon>Neisseriales</taxon>
        <taxon>Chromobacteriaceae</taxon>
        <taxon>Pseudogulbenkiania</taxon>
    </lineage>
</organism>
<dbReference type="Proteomes" id="UP000016426">
    <property type="component" value="Unassembled WGS sequence"/>
</dbReference>
<sequence length="81" mass="8516">MIENGLLIRPAEAAELPLLARLFSPADLPSALSEHTLPAETLSAARDAGLLWVADDAGQPVGFALAEILDGQLHLAEMDVD</sequence>